<keyword evidence="5" id="KW-0597">Phosphoprotein</keyword>
<dbReference type="CDD" id="cd12914">
    <property type="entry name" value="PDC1_DGC_like"/>
    <property type="match status" value="1"/>
</dbReference>
<keyword evidence="13" id="KW-0175">Coiled coil</keyword>
<feature type="transmembrane region" description="Helical" evidence="14">
    <location>
        <begin position="272"/>
        <end position="293"/>
    </location>
</feature>
<evidence type="ECO:0000256" key="4">
    <source>
        <dbReference type="ARBA" id="ARBA00022475"/>
    </source>
</evidence>
<evidence type="ECO:0000256" key="5">
    <source>
        <dbReference type="ARBA" id="ARBA00022553"/>
    </source>
</evidence>
<dbReference type="Pfam" id="PF02743">
    <property type="entry name" value="dCache_1"/>
    <property type="match status" value="1"/>
</dbReference>
<keyword evidence="12 14" id="KW-0472">Membrane</keyword>
<keyword evidence="4" id="KW-1003">Cell membrane</keyword>
<evidence type="ECO:0000256" key="12">
    <source>
        <dbReference type="ARBA" id="ARBA00023136"/>
    </source>
</evidence>
<evidence type="ECO:0000256" key="1">
    <source>
        <dbReference type="ARBA" id="ARBA00000085"/>
    </source>
</evidence>
<comment type="caution">
    <text evidence="16">The sequence shown here is derived from an EMBL/GenBank/DDBJ whole genome shotgun (WGS) entry which is preliminary data.</text>
</comment>
<evidence type="ECO:0000256" key="9">
    <source>
        <dbReference type="ARBA" id="ARBA00022777"/>
    </source>
</evidence>
<evidence type="ECO:0000259" key="15">
    <source>
        <dbReference type="PROSITE" id="PS50885"/>
    </source>
</evidence>
<dbReference type="InterPro" id="IPR033479">
    <property type="entry name" value="dCache_1"/>
</dbReference>
<proteinExistence type="predicted"/>
<evidence type="ECO:0000256" key="3">
    <source>
        <dbReference type="ARBA" id="ARBA00012438"/>
    </source>
</evidence>
<dbReference type="RefSeq" id="WP_037167270.1">
    <property type="nucleotide sequence ID" value="NZ_CAJXID010000012.1"/>
</dbReference>
<dbReference type="GO" id="GO:0005524">
    <property type="term" value="F:ATP binding"/>
    <property type="evidence" value="ECO:0007669"/>
    <property type="project" value="UniProtKB-KW"/>
</dbReference>
<evidence type="ECO:0000256" key="7">
    <source>
        <dbReference type="ARBA" id="ARBA00022692"/>
    </source>
</evidence>
<keyword evidence="8" id="KW-0547">Nucleotide-binding</keyword>
<keyword evidence="6" id="KW-0808">Transferase</keyword>
<dbReference type="EMBL" id="JOKJ01000040">
    <property type="protein sequence ID" value="KEQ02946.1"/>
    <property type="molecule type" value="Genomic_DNA"/>
</dbReference>
<dbReference type="PROSITE" id="PS50885">
    <property type="entry name" value="HAMP"/>
    <property type="match status" value="1"/>
</dbReference>
<name>A0A922NXI7_9HYPH</name>
<dbReference type="GO" id="GO:0004673">
    <property type="term" value="F:protein histidine kinase activity"/>
    <property type="evidence" value="ECO:0007669"/>
    <property type="project" value="UniProtKB-EC"/>
</dbReference>
<gene>
    <name evidence="16" type="ORF">GV68_19485</name>
</gene>
<dbReference type="EC" id="2.7.13.3" evidence="3"/>
<dbReference type="SUPFAM" id="SSF55874">
    <property type="entry name" value="ATPase domain of HSP90 chaperone/DNA topoisomerase II/histidine kinase"/>
    <property type="match status" value="1"/>
</dbReference>
<keyword evidence="11 14" id="KW-1133">Transmembrane helix</keyword>
<evidence type="ECO:0000256" key="13">
    <source>
        <dbReference type="SAM" id="Coils"/>
    </source>
</evidence>
<comment type="catalytic activity">
    <reaction evidence="1">
        <text>ATP + protein L-histidine = ADP + protein N-phospho-L-histidine.</text>
        <dbReference type="EC" id="2.7.13.3"/>
    </reaction>
</comment>
<sequence>MRQKLVAVALAALAPVVAMLAYNEYALREQRSQEIHDSASQAARQAASEVERIIEGVHALLVSVTAMPSVLDLDVPECKRALRSVADRVDNIRAIFVVDLDGNAICSSLDPASGTRFADRAYFQQAVATKDFVVGTYTSSRISGAAVLPLAMPLLEAGSVRAVVVSGIRLDWLQSRLTERGVSPGNAVTIADGKGAILARVPLPERFVGTVIPDEYRALIHATRPGVTTVKSQDGTERILAYRPIALPSSPLYVSAGFSREEAFGSLNRATLMNALAICGGALAAFVMAILIGDRFILRPIGRISGVMDRWREGDATARTGMRTGDALANVGATLDRLLDELEDRRRRSEEAEEERRLLVGELAHRVKNGFSLVQAIASQTFGRADPARYKSFSQRLAALASTYDLILSRETSSSSVADVVSAALRAHIDPDEDRIHVEGPPVMLEADVALPLSLVIHELATNATKYGSLGSQHGRVEVQWKCDGRNVILDWTERGGPRVSAPTRRGFGSVLIERAFPSKARAETRLDYRPEGIAFQLIFLPEPSAPSGEV</sequence>
<evidence type="ECO:0000256" key="10">
    <source>
        <dbReference type="ARBA" id="ARBA00022840"/>
    </source>
</evidence>
<dbReference type="OrthoDB" id="341208at2"/>
<keyword evidence="10" id="KW-0067">ATP-binding</keyword>
<dbReference type="Gene3D" id="3.30.565.10">
    <property type="entry name" value="Histidine kinase-like ATPase, C-terminal domain"/>
    <property type="match status" value="1"/>
</dbReference>
<dbReference type="PANTHER" id="PTHR41523">
    <property type="entry name" value="TWO-COMPONENT SYSTEM SENSOR PROTEIN"/>
    <property type="match status" value="1"/>
</dbReference>
<evidence type="ECO:0000256" key="6">
    <source>
        <dbReference type="ARBA" id="ARBA00022679"/>
    </source>
</evidence>
<keyword evidence="9 16" id="KW-0418">Kinase</keyword>
<dbReference type="SMART" id="SM00911">
    <property type="entry name" value="HWE_HK"/>
    <property type="match status" value="1"/>
</dbReference>
<dbReference type="SMART" id="SM00304">
    <property type="entry name" value="HAMP"/>
    <property type="match status" value="1"/>
</dbReference>
<dbReference type="InterPro" id="IPR003660">
    <property type="entry name" value="HAMP_dom"/>
</dbReference>
<evidence type="ECO:0000256" key="11">
    <source>
        <dbReference type="ARBA" id="ARBA00022989"/>
    </source>
</evidence>
<evidence type="ECO:0000256" key="14">
    <source>
        <dbReference type="SAM" id="Phobius"/>
    </source>
</evidence>
<dbReference type="InterPro" id="IPR029151">
    <property type="entry name" value="Sensor-like_sf"/>
</dbReference>
<reference evidence="16 17" key="1">
    <citation type="submission" date="2014-06" db="EMBL/GenBank/DDBJ databases">
        <title>Rhizobium pelagicum/R2-400B4.</title>
        <authorList>
            <person name="Kimes N.E."/>
            <person name="Lopez-Perez M."/>
        </authorList>
    </citation>
    <scope>NUCLEOTIDE SEQUENCE [LARGE SCALE GENOMIC DNA]</scope>
    <source>
        <strain evidence="16 17">R2-400B4</strain>
    </source>
</reference>
<dbReference type="SUPFAM" id="SSF103190">
    <property type="entry name" value="Sensory domain-like"/>
    <property type="match status" value="1"/>
</dbReference>
<accession>A0A922NXI7</accession>
<dbReference type="CDD" id="cd12915">
    <property type="entry name" value="PDC2_DGC_like"/>
    <property type="match status" value="1"/>
</dbReference>
<keyword evidence="17" id="KW-1185">Reference proteome</keyword>
<feature type="domain" description="HAMP" evidence="15">
    <location>
        <begin position="295"/>
        <end position="347"/>
    </location>
</feature>
<dbReference type="Pfam" id="PF07536">
    <property type="entry name" value="HWE_HK"/>
    <property type="match status" value="1"/>
</dbReference>
<dbReference type="InterPro" id="IPR011102">
    <property type="entry name" value="Sig_transdc_His_kinase_HWE"/>
</dbReference>
<dbReference type="AlphaFoldDB" id="A0A922NXI7"/>
<dbReference type="GO" id="GO:0007165">
    <property type="term" value="P:signal transduction"/>
    <property type="evidence" value="ECO:0007669"/>
    <property type="project" value="InterPro"/>
</dbReference>
<comment type="subcellular location">
    <subcellularLocation>
        <location evidence="2">Cell membrane</location>
        <topology evidence="2">Multi-pass membrane protein</topology>
    </subcellularLocation>
</comment>
<dbReference type="GO" id="GO:0005886">
    <property type="term" value="C:plasma membrane"/>
    <property type="evidence" value="ECO:0007669"/>
    <property type="project" value="UniProtKB-SubCell"/>
</dbReference>
<evidence type="ECO:0000256" key="2">
    <source>
        <dbReference type="ARBA" id="ARBA00004651"/>
    </source>
</evidence>
<evidence type="ECO:0000256" key="8">
    <source>
        <dbReference type="ARBA" id="ARBA00022741"/>
    </source>
</evidence>
<dbReference type="InterPro" id="IPR036890">
    <property type="entry name" value="HATPase_C_sf"/>
</dbReference>
<evidence type="ECO:0000313" key="17">
    <source>
        <dbReference type="Proteomes" id="UP000052167"/>
    </source>
</evidence>
<feature type="coiled-coil region" evidence="13">
    <location>
        <begin position="332"/>
        <end position="362"/>
    </location>
</feature>
<dbReference type="Proteomes" id="UP000052167">
    <property type="component" value="Unassembled WGS sequence"/>
</dbReference>
<protein>
    <recommendedName>
        <fullName evidence="3">histidine kinase</fullName>
        <ecNumber evidence="3">2.7.13.3</ecNumber>
    </recommendedName>
</protein>
<organism evidence="16 17">
    <name type="scientific">Pseudorhizobium pelagicum</name>
    <dbReference type="NCBI Taxonomy" id="1509405"/>
    <lineage>
        <taxon>Bacteria</taxon>
        <taxon>Pseudomonadati</taxon>
        <taxon>Pseudomonadota</taxon>
        <taxon>Alphaproteobacteria</taxon>
        <taxon>Hyphomicrobiales</taxon>
        <taxon>Rhizobiaceae</taxon>
        <taxon>Rhizobium/Agrobacterium group</taxon>
        <taxon>Pseudorhizobium</taxon>
    </lineage>
</organism>
<dbReference type="PANTHER" id="PTHR41523:SF7">
    <property type="entry name" value="HISTIDINE KINASE"/>
    <property type="match status" value="1"/>
</dbReference>
<dbReference type="Gene3D" id="6.10.340.10">
    <property type="match status" value="1"/>
</dbReference>
<dbReference type="Gene3D" id="3.30.450.20">
    <property type="entry name" value="PAS domain"/>
    <property type="match status" value="2"/>
</dbReference>
<keyword evidence="7 14" id="KW-0812">Transmembrane</keyword>
<evidence type="ECO:0000313" key="16">
    <source>
        <dbReference type="EMBL" id="KEQ02946.1"/>
    </source>
</evidence>